<dbReference type="InterPro" id="IPR014710">
    <property type="entry name" value="RmlC-like_jellyroll"/>
</dbReference>
<dbReference type="STRING" id="1441930.Z042_25750"/>
<dbReference type="Gene3D" id="2.60.120.10">
    <property type="entry name" value="Jelly Rolls"/>
    <property type="match status" value="1"/>
</dbReference>
<dbReference type="InterPro" id="IPR018062">
    <property type="entry name" value="HTH_AraC-typ_CS"/>
</dbReference>
<feature type="region of interest" description="Disordered" evidence="4">
    <location>
        <begin position="1"/>
        <end position="23"/>
    </location>
</feature>
<gene>
    <name evidence="6" type="ORF">Z042_25750</name>
</gene>
<dbReference type="Gene3D" id="1.10.10.60">
    <property type="entry name" value="Homeodomain-like"/>
    <property type="match status" value="2"/>
</dbReference>
<dbReference type="InterPro" id="IPR018060">
    <property type="entry name" value="HTH_AraC"/>
</dbReference>
<dbReference type="EMBL" id="CP007044">
    <property type="protein sequence ID" value="AJW28911.1"/>
    <property type="molecule type" value="Genomic_DNA"/>
</dbReference>
<dbReference type="InterPro" id="IPR011051">
    <property type="entry name" value="RmlC_Cupin_sf"/>
</dbReference>
<proteinExistence type="predicted"/>
<dbReference type="OrthoDB" id="1050625at2"/>
<reference evidence="6 7" key="2">
    <citation type="submission" date="2015-03" db="EMBL/GenBank/DDBJ databases">
        <authorList>
            <person name="Chan K.-G."/>
        </authorList>
    </citation>
    <scope>NUCLEOTIDE SEQUENCE [LARGE SCALE GENOMIC DNA]</scope>
    <source>
        <strain evidence="6 7">RB-25</strain>
    </source>
</reference>
<evidence type="ECO:0000256" key="3">
    <source>
        <dbReference type="ARBA" id="ARBA00023163"/>
    </source>
</evidence>
<dbReference type="Pfam" id="PF12833">
    <property type="entry name" value="HTH_18"/>
    <property type="match status" value="1"/>
</dbReference>
<protein>
    <submittedName>
        <fullName evidence="6">AraC family transcriptional regulator</fullName>
    </submittedName>
</protein>
<feature type="domain" description="HTH araC/xylS-type" evidence="5">
    <location>
        <begin position="186"/>
        <end position="284"/>
    </location>
</feature>
<dbReference type="HOGENOM" id="CLU_000445_88_3_6"/>
<evidence type="ECO:0000256" key="4">
    <source>
        <dbReference type="SAM" id="MobiDB-lite"/>
    </source>
</evidence>
<feature type="compositionally biased region" description="Polar residues" evidence="4">
    <location>
        <begin position="1"/>
        <end position="20"/>
    </location>
</feature>
<name>A0A0D4ZYG7_9GAMM</name>
<dbReference type="PANTHER" id="PTHR43280:SF2">
    <property type="entry name" value="HTH-TYPE TRANSCRIPTIONAL REGULATOR EXSA"/>
    <property type="match status" value="1"/>
</dbReference>
<keyword evidence="1" id="KW-0805">Transcription regulation</keyword>
<dbReference type="SUPFAM" id="SSF51182">
    <property type="entry name" value="RmlC-like cupins"/>
    <property type="match status" value="1"/>
</dbReference>
<evidence type="ECO:0000313" key="7">
    <source>
        <dbReference type="Proteomes" id="UP000019030"/>
    </source>
</evidence>
<dbReference type="InterPro" id="IPR003313">
    <property type="entry name" value="AraC-bd"/>
</dbReference>
<dbReference type="GO" id="GO:0003700">
    <property type="term" value="F:DNA-binding transcription factor activity"/>
    <property type="evidence" value="ECO:0007669"/>
    <property type="project" value="InterPro"/>
</dbReference>
<keyword evidence="3" id="KW-0804">Transcription</keyword>
<dbReference type="PROSITE" id="PS01124">
    <property type="entry name" value="HTH_ARAC_FAMILY_2"/>
    <property type="match status" value="1"/>
</dbReference>
<evidence type="ECO:0000259" key="5">
    <source>
        <dbReference type="PROSITE" id="PS01124"/>
    </source>
</evidence>
<sequence>MFPFSVTRQQASPPTKSRSGQPGYELITFNSEKLNVFSAEVRYCEPHWHPAPELILVLSGGFSISVNNHTQSFSTGDLLYINAEDIHSLQARVADSSLLTIQFSPLLFDEAHPAPKTNYSVEWRDRKHEDDRQVYRMIAHLVEDLLHLAPSFRRIATIYLLLDSLVKAGKPAPNNQILAHDLEMIKKSIEYINQHYEQELSLGLLADYSGVSYHYFSRMFKRVSNHNFKEYLTLTRVNKARQLLKDTSYPITEISHICGFREHKHLIVAFNKYCNMTPTEYRKHHLSDMNFTHRAVQRLEDIHCIPLSEDLLEQLKALSN</sequence>
<dbReference type="GO" id="GO:0043565">
    <property type="term" value="F:sequence-specific DNA binding"/>
    <property type="evidence" value="ECO:0007669"/>
    <property type="project" value="InterPro"/>
</dbReference>
<evidence type="ECO:0000256" key="2">
    <source>
        <dbReference type="ARBA" id="ARBA00023125"/>
    </source>
</evidence>
<evidence type="ECO:0000256" key="1">
    <source>
        <dbReference type="ARBA" id="ARBA00023015"/>
    </source>
</evidence>
<dbReference type="PROSITE" id="PS00041">
    <property type="entry name" value="HTH_ARAC_FAMILY_1"/>
    <property type="match status" value="1"/>
</dbReference>
<keyword evidence="7" id="KW-1185">Reference proteome</keyword>
<accession>A0A0D4ZYG7</accession>
<organism evidence="6 7">
    <name type="scientific">Chania multitudinisentens RB-25</name>
    <dbReference type="NCBI Taxonomy" id="1441930"/>
    <lineage>
        <taxon>Bacteria</taxon>
        <taxon>Pseudomonadati</taxon>
        <taxon>Pseudomonadota</taxon>
        <taxon>Gammaproteobacteria</taxon>
        <taxon>Enterobacterales</taxon>
        <taxon>Yersiniaceae</taxon>
        <taxon>Chania</taxon>
    </lineage>
</organism>
<dbReference type="Proteomes" id="UP000019030">
    <property type="component" value="Chromosome"/>
</dbReference>
<evidence type="ECO:0000313" key="6">
    <source>
        <dbReference type="EMBL" id="AJW28911.1"/>
    </source>
</evidence>
<dbReference type="RefSeq" id="WP_037405414.1">
    <property type="nucleotide sequence ID" value="NZ_CP007044.2"/>
</dbReference>
<dbReference type="Pfam" id="PF02311">
    <property type="entry name" value="AraC_binding"/>
    <property type="match status" value="1"/>
</dbReference>
<dbReference type="SMART" id="SM00342">
    <property type="entry name" value="HTH_ARAC"/>
    <property type="match status" value="1"/>
</dbReference>
<dbReference type="KEGG" id="sfo:Z042_25750"/>
<keyword evidence="2" id="KW-0238">DNA-binding</keyword>
<reference evidence="6 7" key="1">
    <citation type="submission" date="2014-01" db="EMBL/GenBank/DDBJ databases">
        <title>Isolation of Serratia multitudinisentens RB-25 from Ex-Landfill site.</title>
        <authorList>
            <person name="Robson E.H.J."/>
        </authorList>
    </citation>
    <scope>NUCLEOTIDE SEQUENCE [LARGE SCALE GENOMIC DNA]</scope>
    <source>
        <strain evidence="6 7">RB-25</strain>
    </source>
</reference>
<dbReference type="SUPFAM" id="SSF46689">
    <property type="entry name" value="Homeodomain-like"/>
    <property type="match status" value="2"/>
</dbReference>
<dbReference type="InterPro" id="IPR009057">
    <property type="entry name" value="Homeodomain-like_sf"/>
</dbReference>
<dbReference type="AlphaFoldDB" id="A0A0D4ZYG7"/>
<dbReference type="PANTHER" id="PTHR43280">
    <property type="entry name" value="ARAC-FAMILY TRANSCRIPTIONAL REGULATOR"/>
    <property type="match status" value="1"/>
</dbReference>